<dbReference type="GO" id="GO:0005634">
    <property type="term" value="C:nucleus"/>
    <property type="evidence" value="ECO:0007669"/>
    <property type="project" value="UniProtKB-SubCell"/>
</dbReference>
<dbReference type="GO" id="GO:0003714">
    <property type="term" value="F:transcription corepressor activity"/>
    <property type="evidence" value="ECO:0007669"/>
    <property type="project" value="TreeGrafter"/>
</dbReference>
<dbReference type="PANTHER" id="PTHR15111">
    <property type="entry name" value="RNA POLYMERASE II SUBUNIT 5-MEDIATING PROTEIN NNX3"/>
    <property type="match status" value="1"/>
</dbReference>
<name>A0AAW1RVZ5_9CHLO</name>
<proteinExistence type="inferred from homology"/>
<comment type="similarity">
    <text evidence="3">Belongs to the RNA polymerase II subunit 5-mediating protein family.</text>
</comment>
<dbReference type="Gene3D" id="1.10.287.370">
    <property type="match status" value="1"/>
</dbReference>
<dbReference type="Pfam" id="PF02996">
    <property type="entry name" value="Prefoldin"/>
    <property type="match status" value="1"/>
</dbReference>
<evidence type="ECO:0000256" key="1">
    <source>
        <dbReference type="ARBA" id="ARBA00004123"/>
    </source>
</evidence>
<keyword evidence="2" id="KW-0539">Nucleus</keyword>
<dbReference type="GO" id="GO:0006457">
    <property type="term" value="P:protein folding"/>
    <property type="evidence" value="ECO:0007669"/>
    <property type="project" value="UniProtKB-ARBA"/>
</dbReference>
<organism evidence="5 6">
    <name type="scientific">Elliptochloris bilobata</name>
    <dbReference type="NCBI Taxonomy" id="381761"/>
    <lineage>
        <taxon>Eukaryota</taxon>
        <taxon>Viridiplantae</taxon>
        <taxon>Chlorophyta</taxon>
        <taxon>core chlorophytes</taxon>
        <taxon>Trebouxiophyceae</taxon>
        <taxon>Trebouxiophyceae incertae sedis</taxon>
        <taxon>Elliptochloris clade</taxon>
        <taxon>Elliptochloris</taxon>
    </lineage>
</organism>
<feature type="compositionally biased region" description="Basic and acidic residues" evidence="4">
    <location>
        <begin position="148"/>
        <end position="159"/>
    </location>
</feature>
<protein>
    <submittedName>
        <fullName evidence="5">Uncharacterized protein</fullName>
    </submittedName>
</protein>
<comment type="caution">
    <text evidence="5">The sequence shown here is derived from an EMBL/GenBank/DDBJ whole genome shotgun (WGS) entry which is preliminary data.</text>
</comment>
<dbReference type="GO" id="GO:0000122">
    <property type="term" value="P:negative regulation of transcription by RNA polymerase II"/>
    <property type="evidence" value="ECO:0007669"/>
    <property type="project" value="TreeGrafter"/>
</dbReference>
<dbReference type="EMBL" id="JALJOU010000020">
    <property type="protein sequence ID" value="KAK9838094.1"/>
    <property type="molecule type" value="Genomic_DNA"/>
</dbReference>
<dbReference type="PANTHER" id="PTHR15111:SF0">
    <property type="entry name" value="UNCONVENTIONAL PREFOLDIN RPB5 INTERACTOR 1"/>
    <property type="match status" value="1"/>
</dbReference>
<accession>A0AAW1RVZ5</accession>
<feature type="compositionally biased region" description="Gly residues" evidence="4">
    <location>
        <begin position="160"/>
        <end position="173"/>
    </location>
</feature>
<dbReference type="GO" id="GO:0009409">
    <property type="term" value="P:response to cold"/>
    <property type="evidence" value="ECO:0007669"/>
    <property type="project" value="UniProtKB-ARBA"/>
</dbReference>
<dbReference type="InterPro" id="IPR052255">
    <property type="entry name" value="RNA_pol_II_subunit5-mediator"/>
</dbReference>
<evidence type="ECO:0000313" key="5">
    <source>
        <dbReference type="EMBL" id="KAK9838094.1"/>
    </source>
</evidence>
<sequence>MVPLGSAAFLPGRLADASKCLVRVGDMLVERSADEARTGVLRRAAALRAEGEAAAGELASLIRRLEVAEAAVLAPLQAAVGDCLVDICEEYNEAVHGPSLRPQHVPTARDAAPSIAEAHPSTAAANGVGSVAGADSNAALFAHMEALARREEEEEERGRGGGGASGEGPGYLS</sequence>
<comment type="subcellular location">
    <subcellularLocation>
        <location evidence="1">Nucleus</location>
    </subcellularLocation>
</comment>
<dbReference type="GO" id="GO:0019212">
    <property type="term" value="F:phosphatase inhibitor activity"/>
    <property type="evidence" value="ECO:0007669"/>
    <property type="project" value="TreeGrafter"/>
</dbReference>
<evidence type="ECO:0000256" key="4">
    <source>
        <dbReference type="SAM" id="MobiDB-lite"/>
    </source>
</evidence>
<evidence type="ECO:0000256" key="3">
    <source>
        <dbReference type="ARBA" id="ARBA00038295"/>
    </source>
</evidence>
<feature type="region of interest" description="Disordered" evidence="4">
    <location>
        <begin position="148"/>
        <end position="173"/>
    </location>
</feature>
<dbReference type="Proteomes" id="UP001445335">
    <property type="component" value="Unassembled WGS sequence"/>
</dbReference>
<dbReference type="GO" id="GO:0003682">
    <property type="term" value="F:chromatin binding"/>
    <property type="evidence" value="ECO:0007669"/>
    <property type="project" value="TreeGrafter"/>
</dbReference>
<evidence type="ECO:0000256" key="2">
    <source>
        <dbReference type="ARBA" id="ARBA00023242"/>
    </source>
</evidence>
<keyword evidence="6" id="KW-1185">Reference proteome</keyword>
<evidence type="ECO:0000313" key="6">
    <source>
        <dbReference type="Proteomes" id="UP001445335"/>
    </source>
</evidence>
<gene>
    <name evidence="5" type="ORF">WJX81_001112</name>
</gene>
<dbReference type="InterPro" id="IPR004127">
    <property type="entry name" value="Prefoldin_subunit_alpha"/>
</dbReference>
<dbReference type="InterPro" id="IPR009053">
    <property type="entry name" value="Prefoldin"/>
</dbReference>
<reference evidence="5 6" key="1">
    <citation type="journal article" date="2024" name="Nat. Commun.">
        <title>Phylogenomics reveals the evolutionary origins of lichenization in chlorophyte algae.</title>
        <authorList>
            <person name="Puginier C."/>
            <person name="Libourel C."/>
            <person name="Otte J."/>
            <person name="Skaloud P."/>
            <person name="Haon M."/>
            <person name="Grisel S."/>
            <person name="Petersen M."/>
            <person name="Berrin J.G."/>
            <person name="Delaux P.M."/>
            <person name="Dal Grande F."/>
            <person name="Keller J."/>
        </authorList>
    </citation>
    <scope>NUCLEOTIDE SEQUENCE [LARGE SCALE GENOMIC DNA]</scope>
    <source>
        <strain evidence="5 6">SAG 245.80</strain>
    </source>
</reference>
<dbReference type="AlphaFoldDB" id="A0AAW1RVZ5"/>